<keyword evidence="2" id="KW-0732">Signal</keyword>
<dbReference type="Proteomes" id="UP000596276">
    <property type="component" value="Chromosome 5"/>
</dbReference>
<keyword evidence="4" id="KW-1185">Reference proteome</keyword>
<evidence type="ECO:0000256" key="2">
    <source>
        <dbReference type="SAM" id="SignalP"/>
    </source>
</evidence>
<dbReference type="EMBL" id="CP044621">
    <property type="protein sequence ID" value="QRD84367.1"/>
    <property type="molecule type" value="Genomic_DNA"/>
</dbReference>
<organism evidence="3 4">
    <name type="scientific">Aspergillus flavus (strain ATCC 200026 / FGSC A1120 / IAM 13836 / NRRL 3357 / JCM 12722 / SRRC 167)</name>
    <dbReference type="NCBI Taxonomy" id="332952"/>
    <lineage>
        <taxon>Eukaryota</taxon>
        <taxon>Fungi</taxon>
        <taxon>Dikarya</taxon>
        <taxon>Ascomycota</taxon>
        <taxon>Pezizomycotina</taxon>
        <taxon>Eurotiomycetes</taxon>
        <taxon>Eurotiomycetidae</taxon>
        <taxon>Eurotiales</taxon>
        <taxon>Aspergillaceae</taxon>
        <taxon>Aspergillus</taxon>
        <taxon>Aspergillus subgen. Circumdati</taxon>
    </lineage>
</organism>
<feature type="region of interest" description="Disordered" evidence="1">
    <location>
        <begin position="202"/>
        <end position="227"/>
    </location>
</feature>
<name>A0A7U2MIK1_ASPFN</name>
<evidence type="ECO:0000313" key="3">
    <source>
        <dbReference type="EMBL" id="QRD84367.1"/>
    </source>
</evidence>
<evidence type="ECO:0000256" key="1">
    <source>
        <dbReference type="SAM" id="MobiDB-lite"/>
    </source>
</evidence>
<accession>A0A7U2MIK1</accession>
<protein>
    <submittedName>
        <fullName evidence="3">Uncharacterized protein</fullName>
    </submittedName>
</protein>
<dbReference type="VEuPathDB" id="FungiDB:AFLA_009155"/>
<reference evidence="4" key="1">
    <citation type="journal article" date="2021" name="G3 (Bethesda)">
        <title>Chromosome assembled and annotated genome sequence of Aspergillus flavus NRRL 3357.</title>
        <authorList>
            <person name="Skerker J.M."/>
            <person name="Pianalto K.M."/>
            <person name="Mondo S.J."/>
            <person name="Yang K."/>
            <person name="Arkin A.P."/>
            <person name="Keller N.P."/>
            <person name="Grigoriev I.V."/>
            <person name="Louise Glass N.L."/>
        </authorList>
    </citation>
    <scope>NUCLEOTIDE SEQUENCE [LARGE SCALE GENOMIC DNA]</scope>
    <source>
        <strain evidence="4">ATCC 200026 / FGSC A1120 / IAM 13836 / NRRL 3357 / JCM 12722 / SRRC 167</strain>
    </source>
</reference>
<sequence>MMSLIIVAMLLCAGLSSPLVIRQSCHVQDAAHTFYGFPDNDPPGCVIAYDCGRGLTAGGAGTFNDPLTFASAPGEFQICEIIYDPYLRKYLRMEDSCDSCNRDWANKVWHIDIWTGSSTVNGGNDQVNCENRLTPAPQHKPIIRGPGPNLPVDASILITANAGYETAGDMDFPNAPKNEPTQEPDRLFNGIYIPHTIEWKIPPHRRSEAETDLSSGGATETEDDIED</sequence>
<dbReference type="VEuPathDB" id="FungiDB:F9C07_8632"/>
<evidence type="ECO:0000313" key="4">
    <source>
        <dbReference type="Proteomes" id="UP000596276"/>
    </source>
</evidence>
<proteinExistence type="predicted"/>
<feature type="signal peptide" evidence="2">
    <location>
        <begin position="1"/>
        <end position="18"/>
    </location>
</feature>
<feature type="chain" id="PRO_5030827037" evidence="2">
    <location>
        <begin position="19"/>
        <end position="227"/>
    </location>
</feature>
<gene>
    <name evidence="3" type="ORF">F9C07_8632</name>
</gene>
<dbReference type="OMA" id="VWHIDIW"/>
<dbReference type="AlphaFoldDB" id="A0A7U2MIK1"/>